<evidence type="ECO:0000313" key="2">
    <source>
        <dbReference type="EMBL" id="KAA8576677.1"/>
    </source>
</evidence>
<organism evidence="2 3">
    <name type="scientific">Monilinia fructicola</name>
    <name type="common">Brown rot fungus</name>
    <name type="synonym">Ciboria fructicola</name>
    <dbReference type="NCBI Taxonomy" id="38448"/>
    <lineage>
        <taxon>Eukaryota</taxon>
        <taxon>Fungi</taxon>
        <taxon>Dikarya</taxon>
        <taxon>Ascomycota</taxon>
        <taxon>Pezizomycotina</taxon>
        <taxon>Leotiomycetes</taxon>
        <taxon>Helotiales</taxon>
        <taxon>Sclerotiniaceae</taxon>
        <taxon>Monilinia</taxon>
    </lineage>
</organism>
<keyword evidence="3" id="KW-1185">Reference proteome</keyword>
<protein>
    <submittedName>
        <fullName evidence="2">Uncharacterized protein</fullName>
    </submittedName>
</protein>
<proteinExistence type="predicted"/>
<reference evidence="2 3" key="1">
    <citation type="submission" date="2019-06" db="EMBL/GenBank/DDBJ databases">
        <title>Genome Sequence of the Brown Rot Fungal Pathogen Monilinia fructicola.</title>
        <authorList>
            <person name="De Miccolis Angelini R.M."/>
            <person name="Landi L."/>
            <person name="Abate D."/>
            <person name="Pollastro S."/>
            <person name="Romanazzi G."/>
            <person name="Faretra F."/>
        </authorList>
    </citation>
    <scope>NUCLEOTIDE SEQUENCE [LARGE SCALE GENOMIC DNA]</scope>
    <source>
        <strain evidence="2 3">Mfrc123</strain>
    </source>
</reference>
<accession>A0A5M9K741</accession>
<evidence type="ECO:0000256" key="1">
    <source>
        <dbReference type="SAM" id="Phobius"/>
    </source>
</evidence>
<dbReference type="AlphaFoldDB" id="A0A5M9K741"/>
<feature type="transmembrane region" description="Helical" evidence="1">
    <location>
        <begin position="17"/>
        <end position="36"/>
    </location>
</feature>
<dbReference type="Proteomes" id="UP000322873">
    <property type="component" value="Unassembled WGS sequence"/>
</dbReference>
<name>A0A5M9K741_MONFR</name>
<evidence type="ECO:0000313" key="3">
    <source>
        <dbReference type="Proteomes" id="UP000322873"/>
    </source>
</evidence>
<keyword evidence="1" id="KW-1133">Transmembrane helix</keyword>
<gene>
    <name evidence="2" type="ORF">EYC84_006757</name>
</gene>
<keyword evidence="1" id="KW-0812">Transmembrane</keyword>
<keyword evidence="1" id="KW-0472">Membrane</keyword>
<sequence>MALVVVEPSIGVLAGRWLLLMLLVSSVIAVALLLVLRARSISNALAKCLAGKGTTEKTNIILKNIKSKHVSIRNFG</sequence>
<dbReference type="EMBL" id="VICG01000001">
    <property type="protein sequence ID" value="KAA8576677.1"/>
    <property type="molecule type" value="Genomic_DNA"/>
</dbReference>
<comment type="caution">
    <text evidence="2">The sequence shown here is derived from an EMBL/GenBank/DDBJ whole genome shotgun (WGS) entry which is preliminary data.</text>
</comment>